<sequence length="466" mass="49761">MSENPFDEIVRRKRERPFNTFRPAPEPVTTIKAEADGNEFDAIIQRRRGRMLGATLRASPAPDQAAQANRIARARGLPAAVVDPKLQVLQIADQATNFLNMTRLFPHIGSWAEANPRDAAAAADDTKALGMLGHAFSERDLSRGYSISAPKPVEPSLWNSAKGVWQSLVGGWQQMDTALSMMIDDRVEAPKWMQGGKAYSDRLKADFVQAQDNVEKATPAFKSETARGIYGGFASLAQMAPGIGASILTRSPVPAMAIAGAQVGTTAYGKYRVRGGTVNEATTGGLLEGTIEAGFEAIPMGAVVSRFGKGATSKFLAEIFVKEMATEQATTIAQDAVDTAIANPDKTWGQYFAERPAAAYQTALGVLVMSGALGGASALASKAQAPETARAQARIERRVRDAEEAQQTAGFLDQIERAATASKFRQRDPVGFANLVAQTAQAQGIESAYIPATASRDFIGESESYL</sequence>
<dbReference type="AlphaFoldDB" id="A0A0B8ZJZ7"/>
<proteinExistence type="predicted"/>
<dbReference type="Pfam" id="PF18834">
    <property type="entry name" value="LPD22"/>
    <property type="match status" value="1"/>
</dbReference>
<dbReference type="InterPro" id="IPR040738">
    <property type="entry name" value="LPD22"/>
</dbReference>
<organism evidence="2 3">
    <name type="scientific">Novosphingobium subterraneum</name>
    <dbReference type="NCBI Taxonomy" id="48936"/>
    <lineage>
        <taxon>Bacteria</taxon>
        <taxon>Pseudomonadati</taxon>
        <taxon>Pseudomonadota</taxon>
        <taxon>Alphaproteobacteria</taxon>
        <taxon>Sphingomonadales</taxon>
        <taxon>Sphingomonadaceae</taxon>
        <taxon>Novosphingobium</taxon>
    </lineage>
</organism>
<dbReference type="PATRIC" id="fig|48936.3.peg.3730"/>
<dbReference type="EMBL" id="JRVC01000022">
    <property type="protein sequence ID" value="KHS43390.1"/>
    <property type="molecule type" value="Genomic_DNA"/>
</dbReference>
<evidence type="ECO:0000313" key="2">
    <source>
        <dbReference type="EMBL" id="KHS43390.1"/>
    </source>
</evidence>
<gene>
    <name evidence="2" type="ORF">NJ75_03699</name>
</gene>
<name>A0A0B8ZJZ7_9SPHN</name>
<feature type="domain" description="Large polyvalent protein associated" evidence="1">
    <location>
        <begin position="58"/>
        <end position="139"/>
    </location>
</feature>
<accession>A0A0B8ZJZ7</accession>
<reference evidence="2 3" key="1">
    <citation type="submission" date="2014-10" db="EMBL/GenBank/DDBJ databases">
        <title>Draft genome sequence of Novosphingobium subterraneum DSM 12447.</title>
        <authorList>
            <person name="Gan H.M."/>
            <person name="Gan H.Y."/>
            <person name="Savka M.A."/>
        </authorList>
    </citation>
    <scope>NUCLEOTIDE SEQUENCE [LARGE SCALE GENOMIC DNA]</scope>
    <source>
        <strain evidence="2 3">DSM 12447</strain>
    </source>
</reference>
<keyword evidence="3" id="KW-1185">Reference proteome</keyword>
<dbReference type="STRING" id="48936.NJ75_03699"/>
<comment type="caution">
    <text evidence="2">The sequence shown here is derived from an EMBL/GenBank/DDBJ whole genome shotgun (WGS) entry which is preliminary data.</text>
</comment>
<dbReference type="Proteomes" id="UP000031338">
    <property type="component" value="Unassembled WGS sequence"/>
</dbReference>
<protein>
    <recommendedName>
        <fullName evidence="1">Large polyvalent protein associated domain-containing protein</fullName>
    </recommendedName>
</protein>
<dbReference type="RefSeq" id="WP_039337083.1">
    <property type="nucleotide sequence ID" value="NZ_JRVC01000022.1"/>
</dbReference>
<evidence type="ECO:0000313" key="3">
    <source>
        <dbReference type="Proteomes" id="UP000031338"/>
    </source>
</evidence>
<evidence type="ECO:0000259" key="1">
    <source>
        <dbReference type="Pfam" id="PF18834"/>
    </source>
</evidence>